<dbReference type="Gene3D" id="3.60.90.10">
    <property type="entry name" value="S-adenosylmethionine decarboxylase"/>
    <property type="match status" value="1"/>
</dbReference>
<dbReference type="STRING" id="61424.A0A2T9Z4D8"/>
<dbReference type="Pfam" id="PF01536">
    <property type="entry name" value="SAM_decarbox"/>
    <property type="match status" value="1"/>
</dbReference>
<comment type="pathway">
    <text evidence="1">Amine and polyamine biosynthesis; S-adenosylmethioninamine biosynthesis; S-adenosylmethioninamine from S-adenosyl-L-methionine: step 1/1.</text>
</comment>
<dbReference type="EMBL" id="MBFT01000034">
    <property type="protein sequence ID" value="PVU99475.1"/>
    <property type="molecule type" value="Genomic_DNA"/>
</dbReference>
<evidence type="ECO:0000313" key="5">
    <source>
        <dbReference type="EMBL" id="PVU99475.1"/>
    </source>
</evidence>
<gene>
    <name evidence="5" type="ORF">BB559_000680</name>
</gene>
<evidence type="ECO:0008006" key="7">
    <source>
        <dbReference type="Google" id="ProtNLM"/>
    </source>
</evidence>
<name>A0A2T9Z4D8_9FUNG</name>
<comment type="similarity">
    <text evidence="2">Belongs to the eukaryotic AdoMetDC family.</text>
</comment>
<dbReference type="InterPro" id="IPR001985">
    <property type="entry name" value="S-AdoMet_decarboxylase_euk"/>
</dbReference>
<evidence type="ECO:0000256" key="2">
    <source>
        <dbReference type="ARBA" id="ARBA00008466"/>
    </source>
</evidence>
<dbReference type="GO" id="GO:0006597">
    <property type="term" value="P:spermine biosynthetic process"/>
    <property type="evidence" value="ECO:0007669"/>
    <property type="project" value="InterPro"/>
</dbReference>
<dbReference type="AlphaFoldDB" id="A0A2T9Z4D8"/>
<dbReference type="InterPro" id="IPR016067">
    <property type="entry name" value="S-AdoMet_deCO2ase_core"/>
</dbReference>
<sequence length="466" mass="52239">MTLANLFLSHDFNNADDAPQSKSIIGSFTPDDQPPALKTRLLENPQTIALPLSSISSQATLNSSSSNSYILCTDSPPTSNTADTNNYTGCFEGQEKLLEIWFSTSAEDIPSPSCDQFDTKSSLKLQSPDPEDIDEFSQYRTGLRLIPKRVLRDMLDLVHCSVLDSFSNAYIDSYLLSESSMFMYPHKIVIKTCGTTTLLLALERILDLARIYCSFKSIHRVFYSRKSFMFPENQPVPHNSWDNEVSHLDTYFENGSSYIIGDANTDHWYLYMATPKRADEQTAPGNVETSELSETSDTTIEILMTGLNPSKMEKFYCGHFGDSSEGLLGGKLIEKASNISDIYPDATCNSYLFYPCGFSSNAILGEHYFNIHVTPEPSCSFASFESNIPLSIPTNKDSVANLVSKVIDIFSPTQFTVTIFKDIHQHSKDTTSDDASHTISSEYKSSDRIVYKLDGYWLQYNHYIRA</sequence>
<dbReference type="NCBIfam" id="TIGR00535">
    <property type="entry name" value="SAM_DCase"/>
    <property type="match status" value="1"/>
</dbReference>
<keyword evidence="3" id="KW-0745">Spermidine biosynthesis</keyword>
<dbReference type="PANTHER" id="PTHR11570:SF0">
    <property type="entry name" value="S-ADENOSYLMETHIONINE DECARBOXYLASE PROENZYME"/>
    <property type="match status" value="1"/>
</dbReference>
<keyword evidence="4" id="KW-0620">Polyamine biosynthesis</keyword>
<dbReference type="PANTHER" id="PTHR11570">
    <property type="entry name" value="S-ADENOSYLMETHIONINE DECARBOXYLASE"/>
    <property type="match status" value="1"/>
</dbReference>
<dbReference type="Proteomes" id="UP000245699">
    <property type="component" value="Unassembled WGS sequence"/>
</dbReference>
<reference evidence="5 6" key="1">
    <citation type="journal article" date="2018" name="MBio">
        <title>Comparative Genomics Reveals the Core Gene Toolbox for the Fungus-Insect Symbiosis.</title>
        <authorList>
            <person name="Wang Y."/>
            <person name="Stata M."/>
            <person name="Wang W."/>
            <person name="Stajich J.E."/>
            <person name="White M.M."/>
            <person name="Moncalvo J.M."/>
        </authorList>
    </citation>
    <scope>NUCLEOTIDE SEQUENCE [LARGE SCALE GENOMIC DNA]</scope>
    <source>
        <strain evidence="5 6">AUS-77-4</strain>
    </source>
</reference>
<dbReference type="OrthoDB" id="1068353at2759"/>
<organism evidence="5 6">
    <name type="scientific">Furculomyces boomerangus</name>
    <dbReference type="NCBI Taxonomy" id="61424"/>
    <lineage>
        <taxon>Eukaryota</taxon>
        <taxon>Fungi</taxon>
        <taxon>Fungi incertae sedis</taxon>
        <taxon>Zoopagomycota</taxon>
        <taxon>Kickxellomycotina</taxon>
        <taxon>Harpellomycetes</taxon>
        <taxon>Harpellales</taxon>
        <taxon>Harpellaceae</taxon>
        <taxon>Furculomyces</taxon>
    </lineage>
</organism>
<dbReference type="GO" id="GO:0008295">
    <property type="term" value="P:spermidine biosynthetic process"/>
    <property type="evidence" value="ECO:0007669"/>
    <property type="project" value="UniProtKB-KW"/>
</dbReference>
<dbReference type="InterPro" id="IPR048283">
    <property type="entry name" value="AdoMetDC-like"/>
</dbReference>
<dbReference type="GO" id="GO:0004014">
    <property type="term" value="F:adenosylmethionine decarboxylase activity"/>
    <property type="evidence" value="ECO:0007669"/>
    <property type="project" value="InterPro"/>
</dbReference>
<evidence type="ECO:0000256" key="4">
    <source>
        <dbReference type="ARBA" id="ARBA00023115"/>
    </source>
</evidence>
<dbReference type="SUPFAM" id="SSF56276">
    <property type="entry name" value="S-adenosylmethionine decarboxylase"/>
    <property type="match status" value="1"/>
</dbReference>
<proteinExistence type="inferred from homology"/>
<comment type="caution">
    <text evidence="5">The sequence shown here is derived from an EMBL/GenBank/DDBJ whole genome shotgun (WGS) entry which is preliminary data.</text>
</comment>
<dbReference type="UniPathway" id="UPA00331">
    <property type="reaction ID" value="UER00451"/>
</dbReference>
<evidence type="ECO:0000256" key="3">
    <source>
        <dbReference type="ARBA" id="ARBA00023066"/>
    </source>
</evidence>
<evidence type="ECO:0000313" key="6">
    <source>
        <dbReference type="Proteomes" id="UP000245699"/>
    </source>
</evidence>
<accession>A0A2T9Z4D8</accession>
<evidence type="ECO:0000256" key="1">
    <source>
        <dbReference type="ARBA" id="ARBA00004911"/>
    </source>
</evidence>
<dbReference type="GO" id="GO:0005829">
    <property type="term" value="C:cytosol"/>
    <property type="evidence" value="ECO:0007669"/>
    <property type="project" value="TreeGrafter"/>
</dbReference>
<keyword evidence="6" id="KW-1185">Reference proteome</keyword>
<protein>
    <recommendedName>
        <fullName evidence="7">Adenosylmethionine decarboxylase</fullName>
    </recommendedName>
</protein>